<organism evidence="2 3">
    <name type="scientific">Steinernema hermaphroditum</name>
    <dbReference type="NCBI Taxonomy" id="289476"/>
    <lineage>
        <taxon>Eukaryota</taxon>
        <taxon>Metazoa</taxon>
        <taxon>Ecdysozoa</taxon>
        <taxon>Nematoda</taxon>
        <taxon>Chromadorea</taxon>
        <taxon>Rhabditida</taxon>
        <taxon>Tylenchina</taxon>
        <taxon>Panagrolaimomorpha</taxon>
        <taxon>Strongyloidoidea</taxon>
        <taxon>Steinernematidae</taxon>
        <taxon>Steinernema</taxon>
    </lineage>
</organism>
<evidence type="ECO:0000313" key="2">
    <source>
        <dbReference type="EMBL" id="KAK0405691.1"/>
    </source>
</evidence>
<accession>A0AA39LPW4</accession>
<sequence length="160" mass="18348">MSLAGGERFCTRGAVSIAAMLLPLALLSLASASAQRLYYPPPTSHLKMDKSCVMTADVKNDSRFDCQGAKFQVSRGFFQPCSQHSHCYDSREPSDWCVMAPDFTWTNKGCHCDKKLGSCIIERFNRRSHDMQWAFCTPKKEFYCESRHYQWMQPQKAKKQ</sequence>
<protein>
    <submittedName>
        <fullName evidence="2">Uncharacterized protein</fullName>
    </submittedName>
</protein>
<evidence type="ECO:0000313" key="3">
    <source>
        <dbReference type="Proteomes" id="UP001175271"/>
    </source>
</evidence>
<dbReference type="EMBL" id="JAUCMV010000004">
    <property type="protein sequence ID" value="KAK0405691.1"/>
    <property type="molecule type" value="Genomic_DNA"/>
</dbReference>
<dbReference type="Proteomes" id="UP001175271">
    <property type="component" value="Unassembled WGS sequence"/>
</dbReference>
<proteinExistence type="predicted"/>
<feature type="signal peptide" evidence="1">
    <location>
        <begin position="1"/>
        <end position="34"/>
    </location>
</feature>
<gene>
    <name evidence="2" type="ORF">QR680_018140</name>
</gene>
<keyword evidence="1" id="KW-0732">Signal</keyword>
<reference evidence="2" key="1">
    <citation type="submission" date="2023-06" db="EMBL/GenBank/DDBJ databases">
        <title>Genomic analysis of the entomopathogenic nematode Steinernema hermaphroditum.</title>
        <authorList>
            <person name="Schwarz E.M."/>
            <person name="Heppert J.K."/>
            <person name="Baniya A."/>
            <person name="Schwartz H.T."/>
            <person name="Tan C.-H."/>
            <person name="Antoshechkin I."/>
            <person name="Sternberg P.W."/>
            <person name="Goodrich-Blair H."/>
            <person name="Dillman A.R."/>
        </authorList>
    </citation>
    <scope>NUCLEOTIDE SEQUENCE</scope>
    <source>
        <strain evidence="2">PS9179</strain>
        <tissue evidence="2">Whole animal</tissue>
    </source>
</reference>
<evidence type="ECO:0000256" key="1">
    <source>
        <dbReference type="SAM" id="SignalP"/>
    </source>
</evidence>
<dbReference type="AlphaFoldDB" id="A0AA39LPW4"/>
<comment type="caution">
    <text evidence="2">The sequence shown here is derived from an EMBL/GenBank/DDBJ whole genome shotgun (WGS) entry which is preliminary data.</text>
</comment>
<name>A0AA39LPW4_9BILA</name>
<feature type="chain" id="PRO_5041207260" evidence="1">
    <location>
        <begin position="35"/>
        <end position="160"/>
    </location>
</feature>
<keyword evidence="3" id="KW-1185">Reference proteome</keyword>
<dbReference type="Pfam" id="PF05535">
    <property type="entry name" value="Chromadorea_ALT"/>
    <property type="match status" value="1"/>
</dbReference>
<dbReference type="InterPro" id="IPR008451">
    <property type="entry name" value="Chromadorea_ALT"/>
</dbReference>